<comment type="caution">
    <text evidence="6">The sequence shown here is derived from an EMBL/GenBank/DDBJ whole genome shotgun (WGS) entry which is preliminary data.</text>
</comment>
<organism evidence="6 7">
    <name type="scientific">Pseudonocardia eucalypti</name>
    <dbReference type="NCBI Taxonomy" id="648755"/>
    <lineage>
        <taxon>Bacteria</taxon>
        <taxon>Bacillati</taxon>
        <taxon>Actinomycetota</taxon>
        <taxon>Actinomycetes</taxon>
        <taxon>Pseudonocardiales</taxon>
        <taxon>Pseudonocardiaceae</taxon>
        <taxon>Pseudonocardia</taxon>
    </lineage>
</organism>
<evidence type="ECO:0000256" key="4">
    <source>
        <dbReference type="ARBA" id="ARBA00022729"/>
    </source>
</evidence>
<evidence type="ECO:0000259" key="5">
    <source>
        <dbReference type="PROSITE" id="PS50983"/>
    </source>
</evidence>
<proteinExistence type="inferred from homology"/>
<dbReference type="InterPro" id="IPR002491">
    <property type="entry name" value="ABC_transptr_periplasmic_BD"/>
</dbReference>
<dbReference type="Proteomes" id="UP001428817">
    <property type="component" value="Unassembled WGS sequence"/>
</dbReference>
<feature type="domain" description="Fe/B12 periplasmic-binding" evidence="5">
    <location>
        <begin position="45"/>
        <end position="317"/>
    </location>
</feature>
<keyword evidence="4" id="KW-0732">Signal</keyword>
<dbReference type="Pfam" id="PF01497">
    <property type="entry name" value="Peripla_BP_2"/>
    <property type="match status" value="1"/>
</dbReference>
<comment type="similarity">
    <text evidence="2">Belongs to the bacterial solute-binding protein 8 family.</text>
</comment>
<dbReference type="CDD" id="cd01146">
    <property type="entry name" value="FhuD"/>
    <property type="match status" value="1"/>
</dbReference>
<evidence type="ECO:0000313" key="7">
    <source>
        <dbReference type="Proteomes" id="UP001428817"/>
    </source>
</evidence>
<dbReference type="PANTHER" id="PTHR30532">
    <property type="entry name" value="IRON III DICITRATE-BINDING PERIPLASMIC PROTEIN"/>
    <property type="match status" value="1"/>
</dbReference>
<accession>A0ABP9RE05</accession>
<evidence type="ECO:0000256" key="3">
    <source>
        <dbReference type="ARBA" id="ARBA00022448"/>
    </source>
</evidence>
<keyword evidence="7" id="KW-1185">Reference proteome</keyword>
<evidence type="ECO:0000256" key="1">
    <source>
        <dbReference type="ARBA" id="ARBA00004196"/>
    </source>
</evidence>
<protein>
    <submittedName>
        <fullName evidence="6">Iron-siderophore ABC transporter substrate-binding protein</fullName>
    </submittedName>
</protein>
<comment type="subcellular location">
    <subcellularLocation>
        <location evidence="1">Cell envelope</location>
    </subcellularLocation>
</comment>
<gene>
    <name evidence="6" type="ORF">GCM10023321_82410</name>
</gene>
<dbReference type="SUPFAM" id="SSF53807">
    <property type="entry name" value="Helical backbone' metal receptor"/>
    <property type="match status" value="1"/>
</dbReference>
<name>A0ABP9RE05_9PSEU</name>
<dbReference type="PANTHER" id="PTHR30532:SF24">
    <property type="entry name" value="FERRIC ENTEROBACTIN-BINDING PERIPLASMIC PROTEIN FEPB"/>
    <property type="match status" value="1"/>
</dbReference>
<reference evidence="7" key="1">
    <citation type="journal article" date="2019" name="Int. J. Syst. Evol. Microbiol.">
        <title>The Global Catalogue of Microorganisms (GCM) 10K type strain sequencing project: providing services to taxonomists for standard genome sequencing and annotation.</title>
        <authorList>
            <consortium name="The Broad Institute Genomics Platform"/>
            <consortium name="The Broad Institute Genome Sequencing Center for Infectious Disease"/>
            <person name="Wu L."/>
            <person name="Ma J."/>
        </authorList>
    </citation>
    <scope>NUCLEOTIDE SEQUENCE [LARGE SCALE GENOMIC DNA]</scope>
    <source>
        <strain evidence="7">JCM 18303</strain>
    </source>
</reference>
<evidence type="ECO:0000313" key="6">
    <source>
        <dbReference type="EMBL" id="GAA5175738.1"/>
    </source>
</evidence>
<sequence length="319" mass="33971">MVLLAVLTACAQAPRGDAPPTSAPGFPATVAHKFGVTTVPAPPRRVVSLGYTDQDAILALGVVPVAVREFFGGQPSATWPWARPLLRGATPEVLPLAEVSVEKVAALRPDLIVAVSAGLTRERYQTYSRIAPTIVQPAGYVDHGTPWQETTRIVGAALGRGAEAERLVTGLEARFAEVRSRHPAFAGKHLATGRVYVGDRGQYMVWSSQDPRARFFSALGFVPIPDFDQRAGSRFYADISVELLSLLDTADLVVWITSGEAERASIAGLPGYAALRTVRDGRSMFVGDEMSGALSFSSVLSLPRALDVLPAELAARLPG</sequence>
<dbReference type="Gene3D" id="3.40.50.1980">
    <property type="entry name" value="Nitrogenase molybdenum iron protein domain"/>
    <property type="match status" value="2"/>
</dbReference>
<dbReference type="PROSITE" id="PS50983">
    <property type="entry name" value="FE_B12_PBP"/>
    <property type="match status" value="1"/>
</dbReference>
<dbReference type="InterPro" id="IPR051313">
    <property type="entry name" value="Bact_iron-sidero_bind"/>
</dbReference>
<dbReference type="EMBL" id="BAABJP010000067">
    <property type="protein sequence ID" value="GAA5175738.1"/>
    <property type="molecule type" value="Genomic_DNA"/>
</dbReference>
<evidence type="ECO:0000256" key="2">
    <source>
        <dbReference type="ARBA" id="ARBA00008814"/>
    </source>
</evidence>
<keyword evidence="3" id="KW-0813">Transport</keyword>